<dbReference type="Pfam" id="PF15447">
    <property type="entry name" value="NTS"/>
    <property type="match status" value="1"/>
</dbReference>
<feature type="compositionally biased region" description="Basic and acidic residues" evidence="1">
    <location>
        <begin position="59"/>
        <end position="70"/>
    </location>
</feature>
<dbReference type="GO" id="GO:0046789">
    <property type="term" value="F:host cell surface receptor binding"/>
    <property type="evidence" value="ECO:0007669"/>
    <property type="project" value="InterPro"/>
</dbReference>
<dbReference type="Pfam" id="PF05424">
    <property type="entry name" value="Duffy_binding"/>
    <property type="match status" value="2"/>
</dbReference>
<dbReference type="InterPro" id="IPR029211">
    <property type="entry name" value="PfEMP1_ATS"/>
</dbReference>
<dbReference type="InterPro" id="IPR044932">
    <property type="entry name" value="PfEMP1_ATS_sf"/>
</dbReference>
<evidence type="ECO:0000259" key="2">
    <source>
        <dbReference type="Pfam" id="PF03011"/>
    </source>
</evidence>
<evidence type="ECO:0000259" key="3">
    <source>
        <dbReference type="Pfam" id="PF05424"/>
    </source>
</evidence>
<feature type="region of interest" description="Disordered" evidence="1">
    <location>
        <begin position="918"/>
        <end position="950"/>
    </location>
</feature>
<feature type="compositionally biased region" description="Acidic residues" evidence="1">
    <location>
        <begin position="1684"/>
        <end position="1693"/>
    </location>
</feature>
<dbReference type="Pfam" id="PF18562">
    <property type="entry name" value="CIDR1_gamma"/>
    <property type="match status" value="1"/>
</dbReference>
<protein>
    <submittedName>
        <fullName evidence="8">Erythrocyte membrane protein 1</fullName>
    </submittedName>
</protein>
<organism evidence="8 9">
    <name type="scientific">Plasmodium falciparum IGH-CR14</name>
    <dbReference type="NCBI Taxonomy" id="580059"/>
    <lineage>
        <taxon>Eukaryota</taxon>
        <taxon>Sar</taxon>
        <taxon>Alveolata</taxon>
        <taxon>Apicomplexa</taxon>
        <taxon>Aconoidasida</taxon>
        <taxon>Haemosporida</taxon>
        <taxon>Plasmodiidae</taxon>
        <taxon>Plasmodium</taxon>
        <taxon>Plasmodium (Laverania)</taxon>
    </lineage>
</organism>
<feature type="domain" description="Duffy-binding-like" evidence="2">
    <location>
        <begin position="1461"/>
        <end position="1601"/>
    </location>
</feature>
<feature type="domain" description="Duffy-binding-like" evidence="7">
    <location>
        <begin position="1207"/>
        <end position="1349"/>
    </location>
</feature>
<evidence type="ECO:0000259" key="5">
    <source>
        <dbReference type="Pfam" id="PF15447"/>
    </source>
</evidence>
<feature type="compositionally biased region" description="Basic and acidic residues" evidence="1">
    <location>
        <begin position="793"/>
        <end position="820"/>
    </location>
</feature>
<feature type="region of interest" description="Disordered" evidence="1">
    <location>
        <begin position="1850"/>
        <end position="1880"/>
    </location>
</feature>
<evidence type="ECO:0000259" key="6">
    <source>
        <dbReference type="Pfam" id="PF18562"/>
    </source>
</evidence>
<feature type="compositionally biased region" description="Basic and acidic residues" evidence="1">
    <location>
        <begin position="859"/>
        <end position="874"/>
    </location>
</feature>
<name>A0A0L1I2M6_PLAFA</name>
<dbReference type="FunFam" id="1.10.1900.40:FF:000005">
    <property type="entry name" value="Erythrocyte membrane protein 1, PfEMP1"/>
    <property type="match status" value="1"/>
</dbReference>
<feature type="compositionally biased region" description="Basic and acidic residues" evidence="1">
    <location>
        <begin position="10"/>
        <end position="22"/>
    </location>
</feature>
<evidence type="ECO:0000313" key="8">
    <source>
        <dbReference type="EMBL" id="KNG73896.1"/>
    </source>
</evidence>
<dbReference type="FunFam" id="1.20.58.1930:FF:000001">
    <property type="entry name" value="Erythrocyte membrane protein 1, PfEMP1"/>
    <property type="match status" value="1"/>
</dbReference>
<dbReference type="GO" id="GO:0016020">
    <property type="term" value="C:membrane"/>
    <property type="evidence" value="ECO:0007669"/>
    <property type="project" value="InterPro"/>
</dbReference>
<dbReference type="Gene3D" id="1.20.58.1930">
    <property type="match status" value="1"/>
</dbReference>
<dbReference type="SUPFAM" id="SSF140924">
    <property type="entry name" value="Duffy binding domain-like"/>
    <property type="match status" value="4"/>
</dbReference>
<feature type="domain" description="Duffy-antigen binding" evidence="3">
    <location>
        <begin position="948"/>
        <end position="1159"/>
    </location>
</feature>
<feature type="region of interest" description="Disordered" evidence="1">
    <location>
        <begin position="419"/>
        <end position="441"/>
    </location>
</feature>
<dbReference type="Pfam" id="PF15445">
    <property type="entry name" value="ATS"/>
    <property type="match status" value="1"/>
</dbReference>
<evidence type="ECO:0000313" key="9">
    <source>
        <dbReference type="Proteomes" id="UP000054562"/>
    </source>
</evidence>
<feature type="domain" description="Plasmodium falciparum erythrocyte membrane protein-1 N-terminal segment" evidence="5">
    <location>
        <begin position="21"/>
        <end position="57"/>
    </location>
</feature>
<dbReference type="Gene3D" id="1.20.58.830">
    <property type="match status" value="3"/>
</dbReference>
<evidence type="ECO:0000259" key="7">
    <source>
        <dbReference type="Pfam" id="PF22672"/>
    </source>
</evidence>
<dbReference type="FunFam" id="1.20.58.830:FF:000001">
    <property type="entry name" value="Erythrocyte membrane protein 1, PfEMP1"/>
    <property type="match status" value="1"/>
</dbReference>
<dbReference type="InterPro" id="IPR008602">
    <property type="entry name" value="Duffy-antigen-binding"/>
</dbReference>
<feature type="domain" description="Duffy-binding-like" evidence="7">
    <location>
        <begin position="334"/>
        <end position="501"/>
    </location>
</feature>
<feature type="region of interest" description="Disordered" evidence="1">
    <location>
        <begin position="1"/>
        <end position="22"/>
    </location>
</feature>
<dbReference type="InterPro" id="IPR042202">
    <property type="entry name" value="Duffy-ag-bd_sf"/>
</dbReference>
<dbReference type="Gene3D" id="1.10.1900.40">
    <property type="entry name" value="Acidic terminal segments, variant surface antigen of PfEMP1"/>
    <property type="match status" value="2"/>
</dbReference>
<dbReference type="InterPro" id="IPR004258">
    <property type="entry name" value="DBL"/>
</dbReference>
<feature type="region of interest" description="Disordered" evidence="1">
    <location>
        <begin position="85"/>
        <end position="120"/>
    </location>
</feature>
<sequence length="2215" mass="252302">MSTLGGGGTQEEKDKYKNAKDAKDLLDRIGEDIYKKIKDEAQKRSNGDLKGSLSLAKISGEEMGHTNDPCKLESKYTELIEANSKRNPCKKDGKGEDVSRFSKESGGECDDKKIEGNKGKESGACAPYRRLSLCNKNFQNINNDDSSKAKHNLLVDVCMAAKYEGESLKGYHEQYEVQYPSSGSTMCTMLARSFADIGDIIRGKDLYLGNKKKNENQREKEKLEIKLKSFFEQIYNSLEEKEKNHYNDTTDYYQLREDWWTANRATIWKAMTCSEKLSNASYFHATCSDSDGNSKSQANKYCRCNNDQPNDDKPNIDPPTYFDYVPQYLRWFEEWAEDFCRKRKHKLQDAIKKCRGENGTERYCDLNGFDCEKTKRGRNIYRWDYKCTGCFRSCSHFRTWIDNQKEQFDKQKKKYETEISVGGSGVRRQRRDARSTGSSSNYDGYESKFYEKLKETNYKDVEKFLEKLNEGICKKPPEASGETADAADFTKNKTKETFSHTTYCQACPWCGVKKQNGTWERKDNMDECPPKNHYKPIDDKVGTPINFLYSGDEETEIEKKLKEFCKTQNSSDGGSVAGGSASNSNELYQYWKCYEFKDLQKVPNPEGVDDDDDLEYDKEVENAGGLCILPNPKKNKGKSESNPQKEPHEIQKTFNPFFYYWVVHMLKDSIHWRTKKIKGCLKNGKTIKCTDKCKGDCGCFQKWVEKKKDEWKPIKEHFKTQKGIPEGWTHYNLLEWVLEKNLLLESLQEAYGNAKEKEHIKKLLDEEETAGVLVVASGGENNTTIDKILQHEGDDASKCKDCKPPEESLARSASEDERTPRPGPTVDPEEEEDDDDVEDDDKDDGAKEAEATGDTEDQGEVKDKDAVEEEKAKEAPAGPDACSIVAELFSNTTKFSDACKLKYGPGGKERYSQWKCISDSTTKPGSEATARSSGDTTGKSGATTGGSVCVPPRRRRLYVTPLTTWASDEATEARGSEASSQPDPLLKAFVESAAVETFFLWHRYKKIKEKERQEEQKRQAENGGLTTLTGDTLSVEQTPEKLLQNGKIPPDFLRLMFYTLGDYRDICIGDENVIKTLEASGDKNIKDISSKIEKILKNGAKKPGQTTTKPEDWWKTNGEHIWNGMICALTYTETSGSDGSQSLQQDTGLKTAFFGENGASNEPIPKYQYNTVKLDENSGEKKTNDTINTPKLSDFVLRPTYFRYLEEWGDNFCKERRRRLRKIRGECRGDKVCSGDGEDCKDNLFNNNYTTFPDFYCPECGKHCSSYRKWIETKKAEFEKQQKIYVKQKDNYVKESINHDKEFCTKLKTNYTGAAEFLEKLGSCKKDNSEDNGNDKLNFSQPNQTFKEAHSCAPCSQFKINCIGGNCDTTKGGGCDSKNSITANDIETMGKPTEINMLVSDNSTTEFKGGLENACKGKGIFEGIREDEWKCGNVCGYNVCKPKNGNGKQNDKNQIIIIRALFKRWLEYFLEDYNKIRTKLKPCMKNDEGLSCKNKCKDKCKCVEQWINTKKEEWKKIKEHYKTHNQDDDMTSLVKNFLGALQPQTDVKKATGHKELTLFESKVCNCTGRSEKKNGKESDIIDCMIKKLEDKIGECEKNHAQTSGIDCTQTTTDPPTLEDEDLLLEEEENTVKAPKICEGVIQTQTPEEETDGNCEEAPPSSGPKDSGTEEVEEEAIVPAGTAEPEPEPEQELEPEPKSPQDQTVPPAAPTKPQPQPTQPYLPPALKNAMLSSTIMWSVGIGFAAFTYFYLKKKTKSRVDLFSVLEIPKSDYDIPTKLSPNRYIPYTSGKYRGKRYIYLEGDSGTDSGYTDHYSDITSSSESEYEELDINDIYVPGSPKYKTLIEVVLEPSGNNTTASGKNTPSDTQNDIQNDGIPSSKITDNEWNTLKDEFISNMLQNQPNDVPNDYTTGNVTLNTQPNTLYFDKPEEKPFITSIHDRNLYSGEEYNYNVNMVNSMDDIPINRDNNPYSGIDLINDTLSGNHNVDIYDELLKRKENELFGTNHVKHTTINRFAKPARDDPLHNQLNLFHQWLDRHRDMCEKWKNNHERLPKLKELWENETHSGDINSGIPSGNHVLNTDVSIQIHMDNPKPKNEFKNMDTTPNKSTMDTMLDDLEKYNEPYYYDFYKNDIYYDVNDDDKTSMDNNNNLVDKNNPVDNNNSTYNHRNPADINKNFVHKNNQNQHPIEKPTKIQIEMNSNNREVVEQQYPIADIWNI</sequence>
<dbReference type="FunFam" id="1.10.1900.40:FF:000001">
    <property type="entry name" value="Erythrocyte membrane protein 1"/>
    <property type="match status" value="1"/>
</dbReference>
<feature type="compositionally biased region" description="Basic and acidic residues" evidence="1">
    <location>
        <begin position="89"/>
        <end position="120"/>
    </location>
</feature>
<dbReference type="FunFam" id="1.20.58.830:FF:000003">
    <property type="entry name" value="Erythrocyte membrane protein 1, PfEMP1"/>
    <property type="match status" value="1"/>
</dbReference>
<feature type="domain" description="Cysteine-rich interdomain region 1 gamma" evidence="6">
    <location>
        <begin position="1393"/>
        <end position="1444"/>
    </location>
</feature>
<feature type="compositionally biased region" description="Pro residues" evidence="1">
    <location>
        <begin position="1706"/>
        <end position="1722"/>
    </location>
</feature>
<evidence type="ECO:0000259" key="4">
    <source>
        <dbReference type="Pfam" id="PF15445"/>
    </source>
</evidence>
<feature type="domain" description="Plasmodium falciparum erythrocyte membrane protein 1 acidic terminal segment" evidence="4">
    <location>
        <begin position="1733"/>
        <end position="2215"/>
    </location>
</feature>
<feature type="compositionally biased region" description="Low complexity" evidence="1">
    <location>
        <begin position="932"/>
        <end position="947"/>
    </location>
</feature>
<proteinExistence type="predicted"/>
<feature type="region of interest" description="Disordered" evidence="1">
    <location>
        <begin position="793"/>
        <end position="878"/>
    </location>
</feature>
<dbReference type="Gene3D" id="1.20.1310.20">
    <property type="entry name" value="Duffy-antigen binding domain"/>
    <property type="match status" value="2"/>
</dbReference>
<feature type="compositionally biased region" description="Basic and acidic residues" evidence="1">
    <location>
        <begin position="637"/>
        <end position="647"/>
    </location>
</feature>
<dbReference type="FunFam" id="1.20.1310.20:FF:000001">
    <property type="entry name" value="Erythrocyte membrane protein 1, PfEMP1"/>
    <property type="match status" value="1"/>
</dbReference>
<feature type="region of interest" description="Disordered" evidence="1">
    <location>
        <begin position="39"/>
        <end position="70"/>
    </location>
</feature>
<feature type="domain" description="Duffy-binding-like" evidence="2">
    <location>
        <begin position="657"/>
        <end position="804"/>
    </location>
</feature>
<dbReference type="Pfam" id="PF03011">
    <property type="entry name" value="PFEMP"/>
    <property type="match status" value="2"/>
</dbReference>
<reference evidence="9" key="1">
    <citation type="submission" date="2015-07" db="EMBL/GenBank/DDBJ databases">
        <title>Annotation of Plasmodium falciparum IGH-CR14.</title>
        <authorList>
            <consortium name="The Broad Institute Genome Sequencing Platform"/>
            <person name="Volkman S.K."/>
            <person name="Neafsey D.E."/>
            <person name="Dash A.P."/>
            <person name="Chitnis C.E."/>
            <person name="Hartl D.L."/>
            <person name="Young S.K."/>
            <person name="Zeng Q."/>
            <person name="Koehrsen M."/>
            <person name="Alvarado L."/>
            <person name="Berlin A."/>
            <person name="Borenstein D."/>
            <person name="Chapman S.B."/>
            <person name="Chen Z."/>
            <person name="Engels R."/>
            <person name="Freedman E."/>
            <person name="Gellesch M."/>
            <person name="Goldberg J."/>
            <person name="Griggs A."/>
            <person name="Gujja S."/>
            <person name="Heilman E.R."/>
            <person name="Heiman D.I."/>
            <person name="Howarth C."/>
            <person name="Jen D."/>
            <person name="Larson L."/>
            <person name="Mehta T."/>
            <person name="Neiman D."/>
            <person name="Park D."/>
            <person name="Pearson M."/>
            <person name="Roberts A."/>
            <person name="Saif S."/>
            <person name="Shea T."/>
            <person name="Shenoy N."/>
            <person name="Sisk P."/>
            <person name="Stolte C."/>
            <person name="Sykes S."/>
            <person name="Walk T."/>
            <person name="White J."/>
            <person name="Yandava C."/>
            <person name="Haas B."/>
            <person name="Henn M.R."/>
            <person name="Nusbaum C."/>
            <person name="Birren B."/>
        </authorList>
    </citation>
    <scope>NUCLEOTIDE SEQUENCE [LARGE SCALE GENOMIC DNA]</scope>
    <source>
        <strain evidence="9">IGH-CR14</strain>
    </source>
</reference>
<feature type="region of interest" description="Disordered" evidence="1">
    <location>
        <begin position="625"/>
        <end position="647"/>
    </location>
</feature>
<dbReference type="Proteomes" id="UP000054562">
    <property type="component" value="Unassembled WGS sequence"/>
</dbReference>
<dbReference type="EMBL" id="GG664960">
    <property type="protein sequence ID" value="KNG73896.1"/>
    <property type="molecule type" value="Genomic_DNA"/>
</dbReference>
<accession>A0A0L1I2M6</accession>
<feature type="domain" description="Duffy-antigen binding" evidence="3">
    <location>
        <begin position="123"/>
        <end position="330"/>
    </location>
</feature>
<dbReference type="InterPro" id="IPR029210">
    <property type="entry name" value="PfEMP1_NTS"/>
</dbReference>
<dbReference type="InterPro" id="IPR054595">
    <property type="entry name" value="DBL_C"/>
</dbReference>
<reference evidence="9" key="2">
    <citation type="submission" date="2015-07" db="EMBL/GenBank/DDBJ databases">
        <title>The genome sequence of Plasmodium falciparum IGH-CR14.</title>
        <authorList>
            <consortium name="The Broad Institute Genome Sequencing Platform"/>
            <person name="Volkman S.K."/>
            <person name="Neafsey D.E."/>
            <person name="Dash A.P."/>
            <person name="Chitnis C.E."/>
            <person name="Hartl D.L."/>
            <person name="Young S.K."/>
            <person name="Kodira C.D."/>
            <person name="Zeng Q."/>
            <person name="Koehrsen M."/>
            <person name="Godfrey P."/>
            <person name="Alvarado L."/>
            <person name="Berlin A."/>
            <person name="Borenstein D."/>
            <person name="Chen Z."/>
            <person name="Engels R."/>
            <person name="Freedman E."/>
            <person name="Gellesch M."/>
            <person name="Goldberg J."/>
            <person name="Griggs A."/>
            <person name="Gujja S."/>
            <person name="Heiman D."/>
            <person name="Hepburn T."/>
            <person name="Howarth C."/>
            <person name="Jen D."/>
            <person name="Larson L."/>
            <person name="Lewis B."/>
            <person name="Mehta T."/>
            <person name="Park D."/>
            <person name="Pearson M."/>
            <person name="Roberts A."/>
            <person name="Saif S."/>
            <person name="Shea T."/>
            <person name="Shenoy N."/>
            <person name="Sisk P."/>
            <person name="Stolte C."/>
            <person name="Sykes S."/>
            <person name="Walk T."/>
            <person name="White J."/>
            <person name="Yandava C."/>
            <person name="Wirth D.F."/>
            <person name="Nusbaum C."/>
            <person name="Birren B."/>
        </authorList>
    </citation>
    <scope>NUCLEOTIDE SEQUENCE [LARGE SCALE GENOMIC DNA]</scope>
    <source>
        <strain evidence="9">IGH-CR14</strain>
    </source>
</reference>
<feature type="region of interest" description="Disordered" evidence="1">
    <location>
        <begin position="1642"/>
        <end position="1722"/>
    </location>
</feature>
<dbReference type="InterPro" id="IPR041480">
    <property type="entry name" value="CIDR1_gamma"/>
</dbReference>
<evidence type="ECO:0000256" key="1">
    <source>
        <dbReference type="SAM" id="MobiDB-lite"/>
    </source>
</evidence>
<gene>
    <name evidence="8" type="ORF">PFMG_00031</name>
</gene>
<dbReference type="Pfam" id="PF22672">
    <property type="entry name" value="DBL_C"/>
    <property type="match status" value="2"/>
</dbReference>
<feature type="compositionally biased region" description="Acidic residues" evidence="1">
    <location>
        <begin position="827"/>
        <end position="843"/>
    </location>
</feature>